<reference evidence="1 2" key="1">
    <citation type="submission" date="2024-01" db="EMBL/GenBank/DDBJ databases">
        <title>A telomere-to-telomere, gap-free genome of sweet tea (Lithocarpus litseifolius).</title>
        <authorList>
            <person name="Zhou J."/>
        </authorList>
    </citation>
    <scope>NUCLEOTIDE SEQUENCE [LARGE SCALE GENOMIC DNA]</scope>
    <source>
        <strain evidence="1">Zhou-2022a</strain>
        <tissue evidence="1">Leaf</tissue>
    </source>
</reference>
<sequence>MQEAFLLDEKPLKIRRKENQSLLYQYVCLLKMVPRIELVEPLRQPANLNYTRLKSLNHLGQEEGLKLVL</sequence>
<evidence type="ECO:0000313" key="2">
    <source>
        <dbReference type="Proteomes" id="UP001459277"/>
    </source>
</evidence>
<accession>A0AAW2CPU9</accession>
<dbReference type="Proteomes" id="UP001459277">
    <property type="component" value="Unassembled WGS sequence"/>
</dbReference>
<organism evidence="1 2">
    <name type="scientific">Lithocarpus litseifolius</name>
    <dbReference type="NCBI Taxonomy" id="425828"/>
    <lineage>
        <taxon>Eukaryota</taxon>
        <taxon>Viridiplantae</taxon>
        <taxon>Streptophyta</taxon>
        <taxon>Embryophyta</taxon>
        <taxon>Tracheophyta</taxon>
        <taxon>Spermatophyta</taxon>
        <taxon>Magnoliopsida</taxon>
        <taxon>eudicotyledons</taxon>
        <taxon>Gunneridae</taxon>
        <taxon>Pentapetalae</taxon>
        <taxon>rosids</taxon>
        <taxon>fabids</taxon>
        <taxon>Fagales</taxon>
        <taxon>Fagaceae</taxon>
        <taxon>Lithocarpus</taxon>
    </lineage>
</organism>
<gene>
    <name evidence="1" type="ORF">SO802_019842</name>
</gene>
<name>A0AAW2CPU9_9ROSI</name>
<evidence type="ECO:0000313" key="1">
    <source>
        <dbReference type="EMBL" id="KAL0000240.1"/>
    </source>
</evidence>
<dbReference type="AlphaFoldDB" id="A0AAW2CPU9"/>
<keyword evidence="2" id="KW-1185">Reference proteome</keyword>
<protein>
    <submittedName>
        <fullName evidence="1">Uncharacterized protein</fullName>
    </submittedName>
</protein>
<dbReference type="EMBL" id="JAZDWU010000006">
    <property type="protein sequence ID" value="KAL0000240.1"/>
    <property type="molecule type" value="Genomic_DNA"/>
</dbReference>
<proteinExistence type="predicted"/>
<comment type="caution">
    <text evidence="1">The sequence shown here is derived from an EMBL/GenBank/DDBJ whole genome shotgun (WGS) entry which is preliminary data.</text>
</comment>